<keyword evidence="1" id="KW-0732">Signal</keyword>
<keyword evidence="4" id="KW-1185">Reference proteome</keyword>
<reference evidence="3 4" key="1">
    <citation type="submission" date="2024-07" db="EMBL/GenBank/DDBJ databases">
        <authorList>
            <person name="Hebao G."/>
        </authorList>
    </citation>
    <scope>NUCLEOTIDE SEQUENCE [LARGE SCALE GENOMIC DNA]</scope>
    <source>
        <strain evidence="3 4">ACCC 02193</strain>
    </source>
</reference>
<dbReference type="CDD" id="cd01139">
    <property type="entry name" value="TroA_f"/>
    <property type="match status" value="1"/>
</dbReference>
<protein>
    <submittedName>
        <fullName evidence="3">ABC transporter substrate-binding protein</fullName>
    </submittedName>
</protein>
<dbReference type="Gene3D" id="3.40.50.1980">
    <property type="entry name" value="Nitrogenase molybdenum iron protein domain"/>
    <property type="match status" value="2"/>
</dbReference>
<comment type="caution">
    <text evidence="3">The sequence shown here is derived from an EMBL/GenBank/DDBJ whole genome shotgun (WGS) entry which is preliminary data.</text>
</comment>
<dbReference type="EMBL" id="JBGFFX010000010">
    <property type="protein sequence ID" value="MEY8771912.1"/>
    <property type="molecule type" value="Genomic_DNA"/>
</dbReference>
<evidence type="ECO:0000313" key="3">
    <source>
        <dbReference type="EMBL" id="MEY8771912.1"/>
    </source>
</evidence>
<evidence type="ECO:0000259" key="2">
    <source>
        <dbReference type="PROSITE" id="PS50983"/>
    </source>
</evidence>
<dbReference type="PANTHER" id="PTHR30535:SF34">
    <property type="entry name" value="MOLYBDATE-BINDING PROTEIN MOLA"/>
    <property type="match status" value="1"/>
</dbReference>
<dbReference type="PROSITE" id="PS50983">
    <property type="entry name" value="FE_B12_PBP"/>
    <property type="match status" value="1"/>
</dbReference>
<organism evidence="3 4">
    <name type="scientific">Erwinia aeris</name>
    <dbReference type="NCBI Taxonomy" id="3239803"/>
    <lineage>
        <taxon>Bacteria</taxon>
        <taxon>Pseudomonadati</taxon>
        <taxon>Pseudomonadota</taxon>
        <taxon>Gammaproteobacteria</taxon>
        <taxon>Enterobacterales</taxon>
        <taxon>Erwiniaceae</taxon>
        <taxon>Erwinia</taxon>
    </lineage>
</organism>
<gene>
    <name evidence="3" type="ORF">AB6T85_16040</name>
</gene>
<feature type="domain" description="Fe/B12 periplasmic-binding" evidence="2">
    <location>
        <begin position="37"/>
        <end position="337"/>
    </location>
</feature>
<accession>A0ABV4EAH1</accession>
<proteinExistence type="predicted"/>
<sequence length="368" mass="40543">MKKWPILLLLLACSAPQAKMLTDILQRKVTVPDNPQRIVLGEGRLLYTLALVEQGNPLRRVAGWPGDLPHYDRQTWARYSAAFPAIKKIPLIGGANPGQLSVEKIIALRPDLVILPLYAKKPAAQDSTLMQLDAAAIPVIYVDTRVDPLKNTVPSLKILGEALGDQQKAQRFIAFYQRHMALIHDRLRQAAPVRPRVMLQLHIGRREVCCTTVGHGNLADLLAYAGGDNIAAGQFSSVFGQLSAEAVLAARPDFFLATGLGDAQQPHRLQLGPQVAPATAKQSFSQALASERVIAQLAAIRQGRTLAVWHNFYLSPWHLLAVEVIAKTLHPQLFHDLEPADTLREMNEEFLPLPETGTYWTSGEKSGR</sequence>
<dbReference type="PANTHER" id="PTHR30535">
    <property type="entry name" value="VITAMIN B12-BINDING PROTEIN"/>
    <property type="match status" value="1"/>
</dbReference>
<evidence type="ECO:0000313" key="4">
    <source>
        <dbReference type="Proteomes" id="UP001565243"/>
    </source>
</evidence>
<dbReference type="Pfam" id="PF01497">
    <property type="entry name" value="Peripla_BP_2"/>
    <property type="match status" value="1"/>
</dbReference>
<evidence type="ECO:0000256" key="1">
    <source>
        <dbReference type="SAM" id="SignalP"/>
    </source>
</evidence>
<feature type="chain" id="PRO_5047301666" evidence="1">
    <location>
        <begin position="19"/>
        <end position="368"/>
    </location>
</feature>
<dbReference type="SUPFAM" id="SSF53807">
    <property type="entry name" value="Helical backbone' metal receptor"/>
    <property type="match status" value="1"/>
</dbReference>
<dbReference type="Proteomes" id="UP001565243">
    <property type="component" value="Unassembled WGS sequence"/>
</dbReference>
<dbReference type="RefSeq" id="WP_253457363.1">
    <property type="nucleotide sequence ID" value="NZ_JBGFFX010000010.1"/>
</dbReference>
<name>A0ABV4EAH1_9GAMM</name>
<dbReference type="InterPro" id="IPR050902">
    <property type="entry name" value="ABC_Transporter_SBP"/>
</dbReference>
<feature type="signal peptide" evidence="1">
    <location>
        <begin position="1"/>
        <end position="18"/>
    </location>
</feature>
<dbReference type="InterPro" id="IPR002491">
    <property type="entry name" value="ABC_transptr_periplasmic_BD"/>
</dbReference>